<evidence type="ECO:0000313" key="4">
    <source>
        <dbReference type="Proteomes" id="UP001634394"/>
    </source>
</evidence>
<name>A0ABD3T462_SINWO</name>
<comment type="caution">
    <text evidence="3">The sequence shown here is derived from an EMBL/GenBank/DDBJ whole genome shotgun (WGS) entry which is preliminary data.</text>
</comment>
<dbReference type="EMBL" id="JBJQND010000019">
    <property type="protein sequence ID" value="KAL3831253.1"/>
    <property type="molecule type" value="Genomic_DNA"/>
</dbReference>
<evidence type="ECO:0000313" key="3">
    <source>
        <dbReference type="EMBL" id="KAL3831253.1"/>
    </source>
</evidence>
<evidence type="ECO:0000256" key="2">
    <source>
        <dbReference type="SAM" id="SignalP"/>
    </source>
</evidence>
<keyword evidence="2" id="KW-0732">Signal</keyword>
<feature type="region of interest" description="Disordered" evidence="1">
    <location>
        <begin position="40"/>
        <end position="73"/>
    </location>
</feature>
<keyword evidence="4" id="KW-1185">Reference proteome</keyword>
<feature type="chain" id="PRO_5044849818" evidence="2">
    <location>
        <begin position="21"/>
        <end position="89"/>
    </location>
</feature>
<sequence>MTSICLVLISLAVCTYTTHAFIGTETGDLLMMQMLSGMLGGQQRGTQPAQGTGAGAEPGSQGQNPMTRRGGDLGLAPLMQMRLLSALMN</sequence>
<protein>
    <submittedName>
        <fullName evidence="3">Uncharacterized protein</fullName>
    </submittedName>
</protein>
<accession>A0ABD3T462</accession>
<gene>
    <name evidence="3" type="ORF">ACJMK2_023027</name>
</gene>
<feature type="signal peptide" evidence="2">
    <location>
        <begin position="1"/>
        <end position="20"/>
    </location>
</feature>
<dbReference type="AlphaFoldDB" id="A0ABD3T462"/>
<organism evidence="3 4">
    <name type="scientific">Sinanodonta woodiana</name>
    <name type="common">Chinese pond mussel</name>
    <name type="synonym">Anodonta woodiana</name>
    <dbReference type="NCBI Taxonomy" id="1069815"/>
    <lineage>
        <taxon>Eukaryota</taxon>
        <taxon>Metazoa</taxon>
        <taxon>Spiralia</taxon>
        <taxon>Lophotrochozoa</taxon>
        <taxon>Mollusca</taxon>
        <taxon>Bivalvia</taxon>
        <taxon>Autobranchia</taxon>
        <taxon>Heteroconchia</taxon>
        <taxon>Palaeoheterodonta</taxon>
        <taxon>Unionida</taxon>
        <taxon>Unionoidea</taxon>
        <taxon>Unionidae</taxon>
        <taxon>Unioninae</taxon>
        <taxon>Sinanodonta</taxon>
    </lineage>
</organism>
<proteinExistence type="predicted"/>
<evidence type="ECO:0000256" key="1">
    <source>
        <dbReference type="SAM" id="MobiDB-lite"/>
    </source>
</evidence>
<dbReference type="Proteomes" id="UP001634394">
    <property type="component" value="Unassembled WGS sequence"/>
</dbReference>
<feature type="compositionally biased region" description="Low complexity" evidence="1">
    <location>
        <begin position="44"/>
        <end position="59"/>
    </location>
</feature>
<reference evidence="3 4" key="1">
    <citation type="submission" date="2024-11" db="EMBL/GenBank/DDBJ databases">
        <title>Chromosome-level genome assembly of the freshwater bivalve Anodonta woodiana.</title>
        <authorList>
            <person name="Chen X."/>
        </authorList>
    </citation>
    <scope>NUCLEOTIDE SEQUENCE [LARGE SCALE GENOMIC DNA]</scope>
    <source>
        <strain evidence="3">MN2024</strain>
        <tissue evidence="3">Gills</tissue>
    </source>
</reference>